<dbReference type="OrthoDB" id="3257768at2759"/>
<evidence type="ECO:0000259" key="1">
    <source>
        <dbReference type="Pfam" id="PF18803"/>
    </source>
</evidence>
<dbReference type="AlphaFoldDB" id="A0A9P6ZJS8"/>
<feature type="domain" description="CxC2-like cysteine cluster KDZ transposase-associated" evidence="1">
    <location>
        <begin position="172"/>
        <end position="224"/>
    </location>
</feature>
<reference evidence="2" key="1">
    <citation type="journal article" date="2020" name="New Phytol.">
        <title>Comparative genomics reveals dynamic genome evolution in host specialist ectomycorrhizal fungi.</title>
        <authorList>
            <person name="Lofgren L.A."/>
            <person name="Nguyen N.H."/>
            <person name="Vilgalys R."/>
            <person name="Ruytinx J."/>
            <person name="Liao H.L."/>
            <person name="Branco S."/>
            <person name="Kuo A."/>
            <person name="LaButti K."/>
            <person name="Lipzen A."/>
            <person name="Andreopoulos W."/>
            <person name="Pangilinan J."/>
            <person name="Riley R."/>
            <person name="Hundley H."/>
            <person name="Na H."/>
            <person name="Barry K."/>
            <person name="Grigoriev I.V."/>
            <person name="Stajich J.E."/>
            <person name="Kennedy P.G."/>
        </authorList>
    </citation>
    <scope>NUCLEOTIDE SEQUENCE</scope>
    <source>
        <strain evidence="2">DOB743</strain>
    </source>
</reference>
<comment type="caution">
    <text evidence="2">The sequence shown here is derived from an EMBL/GenBank/DDBJ whole genome shotgun (WGS) entry which is preliminary data.</text>
</comment>
<protein>
    <recommendedName>
        <fullName evidence="1">CxC2-like cysteine cluster KDZ transposase-associated domain-containing protein</fullName>
    </recommendedName>
</protein>
<evidence type="ECO:0000313" key="3">
    <source>
        <dbReference type="Proteomes" id="UP000714275"/>
    </source>
</evidence>
<dbReference type="Pfam" id="PF18803">
    <property type="entry name" value="CxC2"/>
    <property type="match status" value="1"/>
</dbReference>
<dbReference type="EMBL" id="JABBWD010000080">
    <property type="protein sequence ID" value="KAG1768234.1"/>
    <property type="molecule type" value="Genomic_DNA"/>
</dbReference>
<dbReference type="InterPro" id="IPR040521">
    <property type="entry name" value="KDZ"/>
</dbReference>
<gene>
    <name evidence="2" type="ORF">EV702DRAFT_1181985</name>
</gene>
<sequence>MKIGRCTPVQKSHRVEARGSRGRKTWVKSQNDYLRQWLLRQESYLHHLLDREAPPEDRRCFICDQDGVYKCQDCLGEPLYCMGCCRSHHHSNPFHWISQWNGQFFKRSCLAHVGLILHLGHDGKQCPALTDRWNLFEEDEPEDQLEPEDLPFVSGPEFQPKENTMVIIDNLDIQMFRHGFFPASFNRPKTVFTFRVLDDFLLDNLECGTSAMNYYSKLRRMTSSMFPHLVPDRYRELMRVARQWRQLKIMKWHGFGHHSDTLSTGELALFCLACPQPGINVLWKFTRSFVMDGNFKAEHLHPIKPFDEVWLSDGLGFMVGKDRYKMHLAEAADTVEKSSCNNHWAVNQANAAQHKLESTGIGGVACARHERQMNMDYALCEASQHNMEGITRAITFYNINCQYNKHLRVRVDQSRFLEMAPELNIIPGIGLWHVHGHQDSCYVRYASNFIKGIGQINGEIMETLWARLNLISPAARGMSSPHQKECLDYQMNDSNFCKMIHMKRTLCRKYKLARNGIAESGKAFDRLDEAAPTHSKTEWLVRERIAQSSRLNDPAAMDEYEINIKKAPSKKEIELRLLEESNARNAAPSCRSVATWISTGLAIEEAQIALLVEVQRIGRRSTETQRLDIARQRNRLQGQIDGFTRSTLTHLGERFDADDEPDNLNIDILDDLDDDPADFTKTSDTWTNSPSSLRCMGEDLIPLEMSLHEGQANDALHNLRIHLCNKAILFRTTVRQAKSQALKTRAWSQVTSVQQAVSLHASIYTKTRKQMMKLEPGQEQLQKYKPLLREQLKISTAVGDPNARGQRNESLAWFWSVEVDLGGPDQSWNEECEFALRDRWREELILVKLEMDWTRNFLLWKATQWGNRMQESLDKCLPGHACYSGRQSQMYSLLAQDAQAAFQDLQNVLIEAGDE</sequence>
<organism evidence="2 3">
    <name type="scientific">Suillus placidus</name>
    <dbReference type="NCBI Taxonomy" id="48579"/>
    <lineage>
        <taxon>Eukaryota</taxon>
        <taxon>Fungi</taxon>
        <taxon>Dikarya</taxon>
        <taxon>Basidiomycota</taxon>
        <taxon>Agaricomycotina</taxon>
        <taxon>Agaricomycetes</taxon>
        <taxon>Agaricomycetidae</taxon>
        <taxon>Boletales</taxon>
        <taxon>Suillineae</taxon>
        <taxon>Suillaceae</taxon>
        <taxon>Suillus</taxon>
    </lineage>
</organism>
<accession>A0A9P6ZJS8</accession>
<dbReference type="Pfam" id="PF18758">
    <property type="entry name" value="KDZ"/>
    <property type="match status" value="1"/>
</dbReference>
<evidence type="ECO:0000313" key="2">
    <source>
        <dbReference type="EMBL" id="KAG1768234.1"/>
    </source>
</evidence>
<name>A0A9P6ZJS8_9AGAM</name>
<keyword evidence="3" id="KW-1185">Reference proteome</keyword>
<dbReference type="CDD" id="cd19757">
    <property type="entry name" value="Bbox1"/>
    <property type="match status" value="1"/>
</dbReference>
<dbReference type="Proteomes" id="UP000714275">
    <property type="component" value="Unassembled WGS sequence"/>
</dbReference>
<dbReference type="InterPro" id="IPR041457">
    <property type="entry name" value="CxC2_KDZ-assoc"/>
</dbReference>
<proteinExistence type="predicted"/>